<proteinExistence type="inferred from homology"/>
<dbReference type="EMBL" id="BMHY01000003">
    <property type="protein sequence ID" value="GGG63986.1"/>
    <property type="molecule type" value="Genomic_DNA"/>
</dbReference>
<dbReference type="Proteomes" id="UP000600247">
    <property type="component" value="Unassembled WGS sequence"/>
</dbReference>
<evidence type="ECO:0000313" key="3">
    <source>
        <dbReference type="Proteomes" id="UP000600247"/>
    </source>
</evidence>
<dbReference type="RefSeq" id="WP_188888577.1">
    <property type="nucleotide sequence ID" value="NZ_BMHY01000003.1"/>
</dbReference>
<gene>
    <name evidence="2" type="ORF">GCM10010918_17520</name>
</gene>
<protein>
    <submittedName>
        <fullName evidence="2">Sugar kinase</fullName>
    </submittedName>
</protein>
<evidence type="ECO:0000256" key="1">
    <source>
        <dbReference type="ARBA" id="ARBA00006479"/>
    </source>
</evidence>
<keyword evidence="2" id="KW-0808">Transferase</keyword>
<dbReference type="SUPFAM" id="SSF53067">
    <property type="entry name" value="Actin-like ATPase domain"/>
    <property type="match status" value="1"/>
</dbReference>
<keyword evidence="2" id="KW-0418">Kinase</keyword>
<dbReference type="InterPro" id="IPR000600">
    <property type="entry name" value="ROK"/>
</dbReference>
<dbReference type="GO" id="GO:0016301">
    <property type="term" value="F:kinase activity"/>
    <property type="evidence" value="ECO:0007669"/>
    <property type="project" value="UniProtKB-KW"/>
</dbReference>
<reference evidence="2 3" key="1">
    <citation type="journal article" date="2014" name="Int. J. Syst. Evol. Microbiol.">
        <title>Complete genome sequence of Corynebacterium casei LMG S-19264T (=DSM 44701T), isolated from a smear-ripened cheese.</title>
        <authorList>
            <consortium name="US DOE Joint Genome Institute (JGI-PGF)"/>
            <person name="Walter F."/>
            <person name="Albersmeier A."/>
            <person name="Kalinowski J."/>
            <person name="Ruckert C."/>
        </authorList>
    </citation>
    <scope>NUCLEOTIDE SEQUENCE [LARGE SCALE GENOMIC DNA]</scope>
    <source>
        <strain evidence="2 3">CGMCC 1.15286</strain>
    </source>
</reference>
<evidence type="ECO:0000313" key="2">
    <source>
        <dbReference type="EMBL" id="GGG63986.1"/>
    </source>
</evidence>
<dbReference type="Pfam" id="PF00480">
    <property type="entry name" value="ROK"/>
    <property type="match status" value="1"/>
</dbReference>
<dbReference type="AlphaFoldDB" id="A0A917LXP2"/>
<dbReference type="InterPro" id="IPR043129">
    <property type="entry name" value="ATPase_NBD"/>
</dbReference>
<organism evidence="2 3">
    <name type="scientific">Paenibacillus radicis</name>
    <name type="common">ex Gao et al. 2016</name>
    <dbReference type="NCBI Taxonomy" id="1737354"/>
    <lineage>
        <taxon>Bacteria</taxon>
        <taxon>Bacillati</taxon>
        <taxon>Bacillota</taxon>
        <taxon>Bacilli</taxon>
        <taxon>Bacillales</taxon>
        <taxon>Paenibacillaceae</taxon>
        <taxon>Paenibacillus</taxon>
    </lineage>
</organism>
<sequence>MKKEATESVLAVDLGGTSIVVGEVTPDGNVLGTKAYPSDTTTQSVALAAIIRAIDDYKGTIGFQAEKQLAIGIGLVGRVDEQRGIWIEIEPGKTEVLDVRGIIEQRYGLICGIDNDVACATKAEQQFGWGKESQNFIYLNVGTGIAAGMVAEGQYVNGASFNSGEIGHMVVSMDSDVVCGCGRRGCVERIASGLGLHERVTALRSQYPETSLPLPSPASGERVAAPVIFEAAQGGDELALKVSEDAAKALAALIMNLVRVSDPDTIVLGGGVVKNDYFAGRIQSYLNPKTMRFVAHPLVQTKQSTIEVGLAGAALAGWRASKRNGEGMKSDG</sequence>
<name>A0A917LXP2_9BACL</name>
<comment type="similarity">
    <text evidence="1">Belongs to the ROK (NagC/XylR) family.</text>
</comment>
<dbReference type="PANTHER" id="PTHR18964:SF149">
    <property type="entry name" value="BIFUNCTIONAL UDP-N-ACETYLGLUCOSAMINE 2-EPIMERASE_N-ACETYLMANNOSAMINE KINASE"/>
    <property type="match status" value="1"/>
</dbReference>
<comment type="caution">
    <text evidence="2">The sequence shown here is derived from an EMBL/GenBank/DDBJ whole genome shotgun (WGS) entry which is preliminary data.</text>
</comment>
<dbReference type="Gene3D" id="3.30.420.40">
    <property type="match status" value="2"/>
</dbReference>
<accession>A0A917LXP2</accession>
<keyword evidence="3" id="KW-1185">Reference proteome</keyword>
<dbReference type="PANTHER" id="PTHR18964">
    <property type="entry name" value="ROK (REPRESSOR, ORF, KINASE) FAMILY"/>
    <property type="match status" value="1"/>
</dbReference>